<proteinExistence type="inferred from homology"/>
<dbReference type="PROSITE" id="PS00097">
    <property type="entry name" value="CARBAMOYLTRANSFERASE"/>
    <property type="match status" value="1"/>
</dbReference>
<dbReference type="Pfam" id="PF02729">
    <property type="entry name" value="OTCace_N"/>
    <property type="match status" value="1"/>
</dbReference>
<dbReference type="PANTHER" id="PTHR45753:SF6">
    <property type="entry name" value="ASPARTATE CARBAMOYLTRANSFERASE"/>
    <property type="match status" value="1"/>
</dbReference>
<dbReference type="GO" id="GO:0016597">
    <property type="term" value="F:amino acid binding"/>
    <property type="evidence" value="ECO:0007669"/>
    <property type="project" value="InterPro"/>
</dbReference>
<dbReference type="GO" id="GO:0005829">
    <property type="term" value="C:cytosol"/>
    <property type="evidence" value="ECO:0007669"/>
    <property type="project" value="TreeGrafter"/>
</dbReference>
<dbReference type="InterPro" id="IPR006130">
    <property type="entry name" value="Asp/Orn_carbamoylTrfase"/>
</dbReference>
<feature type="binding site" evidence="7">
    <location>
        <position position="244"/>
    </location>
    <ligand>
        <name>L-aspartate</name>
        <dbReference type="ChEBI" id="CHEBI:29991"/>
    </ligand>
</feature>
<evidence type="ECO:0000256" key="1">
    <source>
        <dbReference type="ARBA" id="ARBA00004852"/>
    </source>
</evidence>
<gene>
    <name evidence="7" type="primary">pyrB</name>
    <name evidence="10" type="ORF">Thini_2492</name>
</gene>
<organism evidence="10 11">
    <name type="scientific">Thiothrix nivea (strain ATCC 35100 / DSM 5205 / JP2)</name>
    <dbReference type="NCBI Taxonomy" id="870187"/>
    <lineage>
        <taxon>Bacteria</taxon>
        <taxon>Pseudomonadati</taxon>
        <taxon>Pseudomonadota</taxon>
        <taxon>Gammaproteobacteria</taxon>
        <taxon>Thiotrichales</taxon>
        <taxon>Thiotrichaceae</taxon>
        <taxon>Thiothrix</taxon>
    </lineage>
</organism>
<evidence type="ECO:0000256" key="2">
    <source>
        <dbReference type="ARBA" id="ARBA00008896"/>
    </source>
</evidence>
<dbReference type="Pfam" id="PF00185">
    <property type="entry name" value="OTCace"/>
    <property type="match status" value="1"/>
</dbReference>
<comment type="pathway">
    <text evidence="1 7">Pyrimidine metabolism; UMP biosynthesis via de novo pathway; (S)-dihydroorotate from bicarbonate: step 2/3.</text>
</comment>
<protein>
    <recommendedName>
        <fullName evidence="7">Aspartate carbamoyltransferase</fullName>
        <ecNumber evidence="7">2.1.3.2</ecNumber>
    </recommendedName>
    <alternativeName>
        <fullName evidence="7">Aspartate transcarbamylase</fullName>
        <shortName evidence="7">ATCase</shortName>
    </alternativeName>
</protein>
<feature type="binding site" evidence="7">
    <location>
        <position position="156"/>
    </location>
    <ligand>
        <name>carbamoyl phosphate</name>
        <dbReference type="ChEBI" id="CHEBI:58228"/>
    </ligand>
</feature>
<evidence type="ECO:0000256" key="5">
    <source>
        <dbReference type="ARBA" id="ARBA00043884"/>
    </source>
</evidence>
<evidence type="ECO:0000313" key="11">
    <source>
        <dbReference type="Proteomes" id="UP000005317"/>
    </source>
</evidence>
<feature type="binding site" evidence="7">
    <location>
        <position position="104"/>
    </location>
    <ligand>
        <name>L-aspartate</name>
        <dbReference type="ChEBI" id="CHEBI:29991"/>
    </ligand>
</feature>
<evidence type="ECO:0000313" key="10">
    <source>
        <dbReference type="EMBL" id="EIJ35035.1"/>
    </source>
</evidence>
<comment type="similarity">
    <text evidence="2 7">Belongs to the aspartate/ornithine carbamoyltransferase superfamily. ATCase family.</text>
</comment>
<keyword evidence="4 7" id="KW-0665">Pyrimidine biosynthesis</keyword>
<dbReference type="InterPro" id="IPR036901">
    <property type="entry name" value="Asp/Orn_carbamoylTrfase_sf"/>
</dbReference>
<dbReference type="OrthoDB" id="9774690at2"/>
<dbReference type="RefSeq" id="WP_002708947.1">
    <property type="nucleotide sequence ID" value="NZ_JH651384.1"/>
</dbReference>
<feature type="binding site" evidence="7">
    <location>
        <position position="77"/>
    </location>
    <ligand>
        <name>carbamoyl phosphate</name>
        <dbReference type="ChEBI" id="CHEBI:58228"/>
    </ligand>
</feature>
<feature type="binding site" evidence="7">
    <location>
        <position position="76"/>
    </location>
    <ligand>
        <name>carbamoyl phosphate</name>
        <dbReference type="ChEBI" id="CHEBI:58228"/>
    </ligand>
</feature>
<feature type="binding site" evidence="7">
    <location>
        <position position="285"/>
    </location>
    <ligand>
        <name>carbamoyl phosphate</name>
        <dbReference type="ChEBI" id="CHEBI:58228"/>
    </ligand>
</feature>
<comment type="subunit">
    <text evidence="7">Heterododecamer (2C3:3R2) of six catalytic PyrB chains organized as two trimers (C3), and six regulatory PyrI chains organized as three dimers (R2).</text>
</comment>
<feature type="domain" description="Aspartate/ornithine carbamoyltransferase Asp/Orn-binding" evidence="8">
    <location>
        <begin position="177"/>
        <end position="322"/>
    </location>
</feature>
<comment type="catalytic activity">
    <reaction evidence="6 7">
        <text>carbamoyl phosphate + L-aspartate = N-carbamoyl-L-aspartate + phosphate + H(+)</text>
        <dbReference type="Rhea" id="RHEA:20013"/>
        <dbReference type="ChEBI" id="CHEBI:15378"/>
        <dbReference type="ChEBI" id="CHEBI:29991"/>
        <dbReference type="ChEBI" id="CHEBI:32814"/>
        <dbReference type="ChEBI" id="CHEBI:43474"/>
        <dbReference type="ChEBI" id="CHEBI:58228"/>
        <dbReference type="EC" id="2.1.3.2"/>
    </reaction>
</comment>
<dbReference type="FunFam" id="3.40.50.1370:FF:000007">
    <property type="entry name" value="Aspartate carbamoyltransferase"/>
    <property type="match status" value="1"/>
</dbReference>
<dbReference type="AlphaFoldDB" id="A0A656HJ55"/>
<evidence type="ECO:0000259" key="9">
    <source>
        <dbReference type="Pfam" id="PF02729"/>
    </source>
</evidence>
<keyword evidence="11" id="KW-1185">Reference proteome</keyword>
<dbReference type="PRINTS" id="PR00100">
    <property type="entry name" value="AOTCASE"/>
</dbReference>
<reference evidence="11" key="1">
    <citation type="journal article" date="2011" name="Stand. Genomic Sci.">
        <title>Genome sequence of the filamentous, gliding Thiothrix nivea neotype strain (JP2(T)).</title>
        <authorList>
            <person name="Lapidus A."/>
            <person name="Nolan M."/>
            <person name="Lucas S."/>
            <person name="Glavina Del Rio T."/>
            <person name="Tice H."/>
            <person name="Cheng J.F."/>
            <person name="Tapia R."/>
            <person name="Han C."/>
            <person name="Goodwin L."/>
            <person name="Pitluck S."/>
            <person name="Liolios K."/>
            <person name="Pagani I."/>
            <person name="Ivanova N."/>
            <person name="Huntemann M."/>
            <person name="Mavromatis K."/>
            <person name="Mikhailova N."/>
            <person name="Pati A."/>
            <person name="Chen A."/>
            <person name="Palaniappan K."/>
            <person name="Land M."/>
            <person name="Brambilla E.M."/>
            <person name="Rohde M."/>
            <person name="Abt B."/>
            <person name="Verbarg S."/>
            <person name="Goker M."/>
            <person name="Bristow J."/>
            <person name="Eisen J.A."/>
            <person name="Markowitz V."/>
            <person name="Hugenholtz P."/>
            <person name="Kyrpides N.C."/>
            <person name="Klenk H.P."/>
            <person name="Woyke T."/>
        </authorList>
    </citation>
    <scope>NUCLEOTIDE SEQUENCE [LARGE SCALE GENOMIC DNA]</scope>
    <source>
        <strain evidence="11">ATCC 35100 / DSM 5205 / JP2</strain>
    </source>
</reference>
<dbReference type="PRINTS" id="PR00101">
    <property type="entry name" value="ATCASE"/>
</dbReference>
<dbReference type="InterPro" id="IPR002082">
    <property type="entry name" value="Asp_carbamoyltransf"/>
</dbReference>
<feature type="binding site" evidence="7">
    <location>
        <position position="126"/>
    </location>
    <ligand>
        <name>carbamoyl phosphate</name>
        <dbReference type="ChEBI" id="CHEBI:58228"/>
    </ligand>
</feature>
<dbReference type="EMBL" id="JH651384">
    <property type="protein sequence ID" value="EIJ35035.1"/>
    <property type="molecule type" value="Genomic_DNA"/>
</dbReference>
<dbReference type="GO" id="GO:0004070">
    <property type="term" value="F:aspartate carbamoyltransferase activity"/>
    <property type="evidence" value="ECO:0007669"/>
    <property type="project" value="UniProtKB-UniRule"/>
</dbReference>
<accession>A0A656HJ55</accession>
<dbReference type="Gene3D" id="3.40.50.1370">
    <property type="entry name" value="Aspartate/ornithine carbamoyltransferase"/>
    <property type="match status" value="2"/>
</dbReference>
<evidence type="ECO:0000256" key="3">
    <source>
        <dbReference type="ARBA" id="ARBA00022679"/>
    </source>
</evidence>
<dbReference type="HAMAP" id="MF_00001">
    <property type="entry name" value="Asp_carb_tr"/>
    <property type="match status" value="1"/>
</dbReference>
<evidence type="ECO:0000259" key="8">
    <source>
        <dbReference type="Pfam" id="PF00185"/>
    </source>
</evidence>
<dbReference type="EC" id="2.1.3.2" evidence="7"/>
<keyword evidence="3 7" id="KW-0808">Transferase</keyword>
<dbReference type="NCBIfam" id="TIGR00670">
    <property type="entry name" value="asp_carb_tr"/>
    <property type="match status" value="1"/>
</dbReference>
<name>A0A656HJ55_THINJ</name>
<feature type="domain" description="Aspartate/ornithine carbamoyltransferase carbamoyl-P binding" evidence="9">
    <location>
        <begin position="24"/>
        <end position="169"/>
    </location>
</feature>
<evidence type="ECO:0000256" key="4">
    <source>
        <dbReference type="ARBA" id="ARBA00022975"/>
    </source>
</evidence>
<feature type="binding site" evidence="7">
    <location>
        <position position="159"/>
    </location>
    <ligand>
        <name>carbamoyl phosphate</name>
        <dbReference type="ChEBI" id="CHEBI:58228"/>
    </ligand>
</feature>
<dbReference type="GO" id="GO:0006520">
    <property type="term" value="P:amino acid metabolic process"/>
    <property type="evidence" value="ECO:0007669"/>
    <property type="project" value="InterPro"/>
</dbReference>
<dbReference type="Proteomes" id="UP000005317">
    <property type="component" value="Unassembled WGS sequence"/>
</dbReference>
<dbReference type="GO" id="GO:0006207">
    <property type="term" value="P:'de novo' pyrimidine nucleobase biosynthetic process"/>
    <property type="evidence" value="ECO:0007669"/>
    <property type="project" value="InterPro"/>
</dbReference>
<dbReference type="InterPro" id="IPR006131">
    <property type="entry name" value="Asp_carbamoyltransf_Asp/Orn-bd"/>
</dbReference>
<evidence type="ECO:0000256" key="6">
    <source>
        <dbReference type="ARBA" id="ARBA00048859"/>
    </source>
</evidence>
<evidence type="ECO:0000256" key="7">
    <source>
        <dbReference type="HAMAP-Rule" id="MF_00001"/>
    </source>
</evidence>
<dbReference type="SUPFAM" id="SSF53671">
    <property type="entry name" value="Aspartate/ornithine carbamoyltransferase"/>
    <property type="match status" value="1"/>
</dbReference>
<comment type="function">
    <text evidence="5 7">Catalyzes the condensation of carbamoyl phosphate and aspartate to form carbamoyl aspartate and inorganic phosphate, the committed step in the de novo pyrimidine nucleotide biosynthesis pathway.</text>
</comment>
<sequence length="332" mass="36602">MLHAHLSPGPLPSRMQLTKDGKLKHFLTVEGLPPLLLEEILDRAEQFVTLPNKQQKKAPLLRGKTVMNLFFENSTRTRVTFEIAAQRLGADVTNLDIRTSSTSKGETLLDTVRNLEAMNADMFVVRHEHAGAAHFIARYCAPHISVLNAGDGRHSHPTQAMLDMFTIRQKKGSFQPLKVAIVGDVLHSRVARSQIHALTTLATGEVRVIAPKTLIPAGVEKMGVNVFHHMEEGIADVDVVIMLRLQRERMQTALLPSEREFFKLYGLTEERMQLAKPDAIVMHPGPINRGVEIDSRVADGPQSVILEQVTNGIAVRMAVMSMIMGPQAGGAA</sequence>
<dbReference type="PANTHER" id="PTHR45753">
    <property type="entry name" value="ORNITHINE CARBAMOYLTRANSFERASE, MITOCHONDRIAL"/>
    <property type="match status" value="1"/>
</dbReference>
<feature type="binding site" evidence="7">
    <location>
        <position position="286"/>
    </location>
    <ligand>
        <name>carbamoyl phosphate</name>
        <dbReference type="ChEBI" id="CHEBI:58228"/>
    </ligand>
</feature>
<dbReference type="NCBIfam" id="NF002032">
    <property type="entry name" value="PRK00856.1"/>
    <property type="match status" value="1"/>
</dbReference>
<dbReference type="GO" id="GO:0044205">
    <property type="term" value="P:'de novo' UMP biosynthetic process"/>
    <property type="evidence" value="ECO:0007669"/>
    <property type="project" value="UniProtKB-UniRule"/>
</dbReference>
<dbReference type="InterPro" id="IPR006132">
    <property type="entry name" value="Asp/Orn_carbamoyltranf_P-bd"/>
</dbReference>
<feature type="binding site" evidence="7">
    <location>
        <position position="189"/>
    </location>
    <ligand>
        <name>L-aspartate</name>
        <dbReference type="ChEBI" id="CHEBI:29991"/>
    </ligand>
</feature>
<dbReference type="UniPathway" id="UPA00070">
    <property type="reaction ID" value="UER00116"/>
</dbReference>